<keyword evidence="5 8" id="KW-1133">Transmembrane helix</keyword>
<dbReference type="STRING" id="7994.ENSAMXP00000051139"/>
<name>A0A3B1KBS7_ASTMX</name>
<dbReference type="InterPro" id="IPR026966">
    <property type="entry name" value="Neurofascin/L1/NrCAM_C"/>
</dbReference>
<comment type="subcellular location">
    <subcellularLocation>
        <location evidence="1">Membrane</location>
        <topology evidence="1">Single-pass membrane protein</topology>
    </subcellularLocation>
</comment>
<dbReference type="InterPro" id="IPR050964">
    <property type="entry name" value="Striated_Muscle_Regulatory"/>
</dbReference>
<feature type="region of interest" description="Disordered" evidence="7">
    <location>
        <begin position="338"/>
        <end position="402"/>
    </location>
</feature>
<evidence type="ECO:0000313" key="10">
    <source>
        <dbReference type="Ensembl" id="ENSAMXP00000051139.1"/>
    </source>
</evidence>
<feature type="domain" description="Fibronectin type-III" evidence="9">
    <location>
        <begin position="87"/>
        <end position="189"/>
    </location>
</feature>
<reference evidence="10" key="3">
    <citation type="submission" date="2025-08" db="UniProtKB">
        <authorList>
            <consortium name="Ensembl"/>
        </authorList>
    </citation>
    <scope>IDENTIFICATION</scope>
</reference>
<dbReference type="GeneTree" id="ENSGT00940000165371"/>
<dbReference type="AlphaFoldDB" id="A0A3B1KBS7"/>
<dbReference type="Pfam" id="PF00041">
    <property type="entry name" value="fn3"/>
    <property type="match status" value="2"/>
</dbReference>
<evidence type="ECO:0000256" key="2">
    <source>
        <dbReference type="ARBA" id="ARBA00008588"/>
    </source>
</evidence>
<reference evidence="11" key="2">
    <citation type="journal article" date="2014" name="Nat. Commun.">
        <title>The cavefish genome reveals candidate genes for eye loss.</title>
        <authorList>
            <person name="McGaugh S.E."/>
            <person name="Gross J.B."/>
            <person name="Aken B."/>
            <person name="Blin M."/>
            <person name="Borowsky R."/>
            <person name="Chalopin D."/>
            <person name="Hinaux H."/>
            <person name="Jeffery W.R."/>
            <person name="Keene A."/>
            <person name="Ma L."/>
            <person name="Minx P."/>
            <person name="Murphy D."/>
            <person name="O'Quin K.E."/>
            <person name="Retaux S."/>
            <person name="Rohner N."/>
            <person name="Searle S.M."/>
            <person name="Stahl B.A."/>
            <person name="Tabin C."/>
            <person name="Volff J.N."/>
            <person name="Yoshizawa M."/>
            <person name="Warren W.C."/>
        </authorList>
    </citation>
    <scope>NUCLEOTIDE SEQUENCE [LARGE SCALE GENOMIC DNA]</scope>
    <source>
        <strain evidence="11">female</strain>
    </source>
</reference>
<dbReference type="PANTHER" id="PTHR13817:SF136">
    <property type="entry name" value="NEURAL CELL ADHESION MOLECULE L1-LIKE PROTEIN"/>
    <property type="match status" value="1"/>
</dbReference>
<evidence type="ECO:0000256" key="3">
    <source>
        <dbReference type="ARBA" id="ARBA00022692"/>
    </source>
</evidence>
<keyword evidence="6 8" id="KW-0472">Membrane</keyword>
<dbReference type="Pfam" id="PF13882">
    <property type="entry name" value="Bravo_FIGEY"/>
    <property type="match status" value="1"/>
</dbReference>
<dbReference type="InParanoid" id="A0A3B1KBS7"/>
<dbReference type="InterPro" id="IPR003961">
    <property type="entry name" value="FN3_dom"/>
</dbReference>
<dbReference type="PANTHER" id="PTHR13817">
    <property type="entry name" value="TITIN"/>
    <property type="match status" value="1"/>
</dbReference>
<feature type="transmembrane region" description="Helical" evidence="8">
    <location>
        <begin position="304"/>
        <end position="325"/>
    </location>
</feature>
<evidence type="ECO:0000259" key="9">
    <source>
        <dbReference type="PROSITE" id="PS50853"/>
    </source>
</evidence>
<accession>A0A3B1KBS7</accession>
<dbReference type="Proteomes" id="UP000018467">
    <property type="component" value="Unassembled WGS sequence"/>
</dbReference>
<dbReference type="FunFam" id="2.60.40.10:FF:000768">
    <property type="entry name" value="Neural cell adhesion molecule L1-like protein"/>
    <property type="match status" value="1"/>
</dbReference>
<dbReference type="InterPro" id="IPR013783">
    <property type="entry name" value="Ig-like_fold"/>
</dbReference>
<protein>
    <submittedName>
        <fullName evidence="10">Cell adhesion molecule L1-like b</fullName>
    </submittedName>
</protein>
<dbReference type="Ensembl" id="ENSAMXT00000041974.1">
    <property type="protein sequence ID" value="ENSAMXP00000051139.1"/>
    <property type="gene ID" value="ENSAMXG00000038935.1"/>
</dbReference>
<keyword evidence="3 8" id="KW-0812">Transmembrane</keyword>
<evidence type="ECO:0000256" key="5">
    <source>
        <dbReference type="ARBA" id="ARBA00022989"/>
    </source>
</evidence>
<reference evidence="11" key="1">
    <citation type="submission" date="2013-03" db="EMBL/GenBank/DDBJ databases">
        <authorList>
            <person name="Jeffery W."/>
            <person name="Warren W."/>
            <person name="Wilson R.K."/>
        </authorList>
    </citation>
    <scope>NUCLEOTIDE SEQUENCE</scope>
    <source>
        <strain evidence="11">female</strain>
    </source>
</reference>
<evidence type="ECO:0000256" key="1">
    <source>
        <dbReference type="ARBA" id="ARBA00004167"/>
    </source>
</evidence>
<sequence length="425" mass="47487">VILKWYQIPLPPMEHNGPGLEYKVSYRRQGSEEDWQEHMVKRHSFVVKNTPTFVPYEVKIQARNHAGWAPEPKTVVAYSGEDFPSAAPDDVEVEVMNNSVVKVSWSRVHKDKLHGHLGGYRVNWWRLRSLLDSRKTHGDKHMLMFSGDRNHALIPGLRPFSEYSLIVMAFNGRGNGPGSHPVNFKTPEGVPDQAAVFRATDIQKHTVTLTWSPPAEPNGFLTGYILQYQLINNTEEVGPLESVNITGADTTKWLLQDLEPVSRYRFYLQSCTRAGCGPAASEESTTVPEAHLASIHGGISNQGWFIGLMCAVALLTLIVLIACFVNRNKGGKYSVKEKEDLHPDVESQGMNDDTFCEYSDNDEKPLKGSQPSLTGDMKDRDSGDSMVDYGDEDVHFNEDGSFIGEYSGRKERVSTEIKATNQSTA</sequence>
<feature type="domain" description="Fibronectin type-III" evidence="9">
    <location>
        <begin position="191"/>
        <end position="290"/>
    </location>
</feature>
<evidence type="ECO:0000256" key="8">
    <source>
        <dbReference type="SAM" id="Phobius"/>
    </source>
</evidence>
<dbReference type="PROSITE" id="PS50853">
    <property type="entry name" value="FN3"/>
    <property type="match status" value="3"/>
</dbReference>
<evidence type="ECO:0000313" key="11">
    <source>
        <dbReference type="Proteomes" id="UP000018467"/>
    </source>
</evidence>
<dbReference type="CDD" id="cd00063">
    <property type="entry name" value="FN3"/>
    <property type="match status" value="3"/>
</dbReference>
<dbReference type="InterPro" id="IPR036116">
    <property type="entry name" value="FN3_sf"/>
</dbReference>
<dbReference type="FunFam" id="2.60.40.10:FF:000367">
    <property type="entry name" value="Neural cell adhesion molecule L1-like protein"/>
    <property type="match status" value="1"/>
</dbReference>
<evidence type="ECO:0000256" key="6">
    <source>
        <dbReference type="ARBA" id="ARBA00023136"/>
    </source>
</evidence>
<feature type="domain" description="Fibronectin type-III" evidence="9">
    <location>
        <begin position="1"/>
        <end position="82"/>
    </location>
</feature>
<comment type="similarity">
    <text evidence="2">Belongs to the immunoglobulin superfamily. L1/neurofascin/NgCAM family.</text>
</comment>
<dbReference type="Gene3D" id="2.60.40.10">
    <property type="entry name" value="Immunoglobulins"/>
    <property type="match status" value="3"/>
</dbReference>
<dbReference type="FunFam" id="2.60.40.10:FF:000418">
    <property type="entry name" value="Neural cell adhesion molecule L1-like protein"/>
    <property type="match status" value="1"/>
</dbReference>
<dbReference type="Bgee" id="ENSAMXG00000038935">
    <property type="expression patterns" value="Expressed in brain and 12 other cell types or tissues"/>
</dbReference>
<organism evidence="10 11">
    <name type="scientific">Astyanax mexicanus</name>
    <name type="common">Blind cave fish</name>
    <name type="synonym">Astyanax fasciatus mexicanus</name>
    <dbReference type="NCBI Taxonomy" id="7994"/>
    <lineage>
        <taxon>Eukaryota</taxon>
        <taxon>Metazoa</taxon>
        <taxon>Chordata</taxon>
        <taxon>Craniata</taxon>
        <taxon>Vertebrata</taxon>
        <taxon>Euteleostomi</taxon>
        <taxon>Actinopterygii</taxon>
        <taxon>Neopterygii</taxon>
        <taxon>Teleostei</taxon>
        <taxon>Ostariophysi</taxon>
        <taxon>Characiformes</taxon>
        <taxon>Characoidei</taxon>
        <taxon>Acestrorhamphidae</taxon>
        <taxon>Acestrorhamphinae</taxon>
        <taxon>Astyanax</taxon>
    </lineage>
</organism>
<evidence type="ECO:0000256" key="7">
    <source>
        <dbReference type="SAM" id="MobiDB-lite"/>
    </source>
</evidence>
<keyword evidence="11" id="KW-1185">Reference proteome</keyword>
<evidence type="ECO:0000256" key="4">
    <source>
        <dbReference type="ARBA" id="ARBA00022737"/>
    </source>
</evidence>
<dbReference type="SMART" id="SM00060">
    <property type="entry name" value="FN3"/>
    <property type="match status" value="2"/>
</dbReference>
<dbReference type="GO" id="GO:0016020">
    <property type="term" value="C:membrane"/>
    <property type="evidence" value="ECO:0007669"/>
    <property type="project" value="UniProtKB-SubCell"/>
</dbReference>
<dbReference type="SUPFAM" id="SSF49265">
    <property type="entry name" value="Fibronectin type III"/>
    <property type="match status" value="2"/>
</dbReference>
<reference evidence="10" key="4">
    <citation type="submission" date="2025-09" db="UniProtKB">
        <authorList>
            <consortium name="Ensembl"/>
        </authorList>
    </citation>
    <scope>IDENTIFICATION</scope>
</reference>
<keyword evidence="4" id="KW-0677">Repeat</keyword>
<proteinExistence type="inferred from homology"/>